<keyword evidence="4" id="KW-1185">Reference proteome</keyword>
<evidence type="ECO:0000256" key="1">
    <source>
        <dbReference type="SAM" id="Phobius"/>
    </source>
</evidence>
<evidence type="ECO:0000313" key="4">
    <source>
        <dbReference type="Proteomes" id="UP001597534"/>
    </source>
</evidence>
<keyword evidence="1" id="KW-1133">Transmembrane helix</keyword>
<protein>
    <submittedName>
        <fullName evidence="3">DUF4178 domain-containing protein</fullName>
    </submittedName>
</protein>
<accession>A0ABW5YMZ3</accession>
<dbReference type="Proteomes" id="UP001597534">
    <property type="component" value="Unassembled WGS sequence"/>
</dbReference>
<sequence length="377" mass="44217">MFRYCNSEFTFLKKNNYVPKDILLKIGTKGVIEGETYEIVGLIVKKAHAIYYWREYTLMSKTGKIKYLSESDGHWILLEEVNESYNTTRKYRKISHRDMSYYLYEYTDSFIDLVYGFYEFEVPNKPVKVIEYINPPFIVSIEKINNEETTYFGRHVSSKEIKKAFNLNITPTKSGVGLIQPFLFNIYYTLIIFLTAGLLILGTYIFQNQNRTVQNVLYTSLNFDEFKNKDYISPSFELNGSPAPLKILANSNVDNSWANVQVSLVNEATNDEEFTQKDIEYYHGYTDGESWSEGSTSKTFNFCGIAQGKYHLVITPMKQDTDFSNKEMKIRVVWNESSAWNFMWSLIILASIFAIVFFLKKNFEQRRWENSNFIPYE</sequence>
<evidence type="ECO:0000313" key="3">
    <source>
        <dbReference type="EMBL" id="MFD2892466.1"/>
    </source>
</evidence>
<feature type="transmembrane region" description="Helical" evidence="1">
    <location>
        <begin position="182"/>
        <end position="206"/>
    </location>
</feature>
<keyword evidence="1" id="KW-0812">Transmembrane</keyword>
<gene>
    <name evidence="3" type="ORF">ACFS5J_10625</name>
</gene>
<dbReference type="Pfam" id="PF13785">
    <property type="entry name" value="DUF4178"/>
    <property type="match status" value="1"/>
</dbReference>
<reference evidence="4" key="1">
    <citation type="journal article" date="2019" name="Int. J. Syst. Evol. Microbiol.">
        <title>The Global Catalogue of Microorganisms (GCM) 10K type strain sequencing project: providing services to taxonomists for standard genome sequencing and annotation.</title>
        <authorList>
            <consortium name="The Broad Institute Genomics Platform"/>
            <consortium name="The Broad Institute Genome Sequencing Center for Infectious Disease"/>
            <person name="Wu L."/>
            <person name="Ma J."/>
        </authorList>
    </citation>
    <scope>NUCLEOTIDE SEQUENCE [LARGE SCALE GENOMIC DNA]</scope>
    <source>
        <strain evidence="4">KCTC 22671</strain>
    </source>
</reference>
<comment type="caution">
    <text evidence="3">The sequence shown here is derived from an EMBL/GenBank/DDBJ whole genome shotgun (WGS) entry which is preliminary data.</text>
</comment>
<evidence type="ECO:0000259" key="2">
    <source>
        <dbReference type="Pfam" id="PF13785"/>
    </source>
</evidence>
<feature type="transmembrane region" description="Helical" evidence="1">
    <location>
        <begin position="339"/>
        <end position="359"/>
    </location>
</feature>
<dbReference type="EMBL" id="JBHUPC010000013">
    <property type="protein sequence ID" value="MFD2892466.1"/>
    <property type="molecule type" value="Genomic_DNA"/>
</dbReference>
<feature type="domain" description="DUF4178" evidence="2">
    <location>
        <begin position="25"/>
        <end position="157"/>
    </location>
</feature>
<organism evidence="3 4">
    <name type="scientific">Flavobacterium chuncheonense</name>
    <dbReference type="NCBI Taxonomy" id="2026653"/>
    <lineage>
        <taxon>Bacteria</taxon>
        <taxon>Pseudomonadati</taxon>
        <taxon>Bacteroidota</taxon>
        <taxon>Flavobacteriia</taxon>
        <taxon>Flavobacteriales</taxon>
        <taxon>Flavobacteriaceae</taxon>
        <taxon>Flavobacterium</taxon>
    </lineage>
</organism>
<dbReference type="InterPro" id="IPR025235">
    <property type="entry name" value="DUF4178"/>
</dbReference>
<keyword evidence="1" id="KW-0472">Membrane</keyword>
<proteinExistence type="predicted"/>
<name>A0ABW5YMZ3_9FLAO</name>
<dbReference type="RefSeq" id="WP_379812132.1">
    <property type="nucleotide sequence ID" value="NZ_JBHUPC010000013.1"/>
</dbReference>